<dbReference type="GO" id="GO:0016763">
    <property type="term" value="F:pentosyltransferase activity"/>
    <property type="evidence" value="ECO:0007669"/>
    <property type="project" value="TreeGrafter"/>
</dbReference>
<evidence type="ECO:0000256" key="3">
    <source>
        <dbReference type="ARBA" id="ARBA00022676"/>
    </source>
</evidence>
<sequence length="555" mass="62306">MPADSPARLKRQVRERKLSERVLRLARQHRAALVVIGIMLVAFLLRLHYLSKHTEHTADSYYFLILARSIRDTFTYMVRGVAHTKYLPGYPIMIWLGSYIFGDLARSANMIALLGGTFTALATYGIGRELFNKWTGVVAAVVVAFQPTFLKWTVLSMTEGLFTFLFAAGVYLLLTGCKRASPARRALGAAAGGLCFLVRWEGMLFLPIMGLIALIYIKDSKFRWWEPALALFAFGAPMSVYVARNLIETGKVTSYVGEFKDYSTQVSYQVLKHRTKVYAWNGMSDALFSALFFIGAAYCLARRKWKGFLVAAGWFGIFVGFHLFWYYAYERFMAPAVPAVGLIIGFMFVDMATLSWAFFSKARERESASPARSAVLSGARVACLVVLAALLVTVVSHGLARADLVIKQNYLAFADDHGGRGMEQAAGWLDRNARGETVACDAGPYFRWLYYPGDVLYMRPVPWDLPVEPADVTCQDAVRQLNERGVRYIVIGQTEKGVDDELGVFGIVGAYRSQIREVKRWVNHYDYPSPHDLTTVIFEIVLKSPTVERSDIEAR</sequence>
<feature type="transmembrane region" description="Helical" evidence="8">
    <location>
        <begin position="86"/>
        <end position="102"/>
    </location>
</feature>
<keyword evidence="4" id="KW-0808">Transferase</keyword>
<feature type="transmembrane region" description="Helical" evidence="8">
    <location>
        <begin position="31"/>
        <end position="49"/>
    </location>
</feature>
<dbReference type="GO" id="GO:0005886">
    <property type="term" value="C:plasma membrane"/>
    <property type="evidence" value="ECO:0007669"/>
    <property type="project" value="UniProtKB-SubCell"/>
</dbReference>
<comment type="caution">
    <text evidence="10">The sequence shown here is derived from an EMBL/GenBank/DDBJ whole genome shotgun (WGS) entry which is preliminary data.</text>
</comment>
<keyword evidence="7 8" id="KW-0472">Membrane</keyword>
<keyword evidence="6 8" id="KW-1133">Transmembrane helix</keyword>
<dbReference type="AlphaFoldDB" id="A0A2N3G8B0"/>
<accession>A0A2N3G8B0</accession>
<dbReference type="EMBL" id="PHEX01000001">
    <property type="protein sequence ID" value="PKQ28949.1"/>
    <property type="molecule type" value="Genomic_DNA"/>
</dbReference>
<feature type="transmembrane region" description="Helical" evidence="8">
    <location>
        <begin position="108"/>
        <end position="127"/>
    </location>
</feature>
<proteinExistence type="predicted"/>
<feature type="transmembrane region" description="Helical" evidence="8">
    <location>
        <begin position="339"/>
        <end position="359"/>
    </location>
</feature>
<feature type="transmembrane region" description="Helical" evidence="8">
    <location>
        <begin position="189"/>
        <end position="217"/>
    </location>
</feature>
<organism evidence="10 11">
    <name type="scientific">Candidatus Anoxymicrobium japonicum</name>
    <dbReference type="NCBI Taxonomy" id="2013648"/>
    <lineage>
        <taxon>Bacteria</taxon>
        <taxon>Bacillati</taxon>
        <taxon>Actinomycetota</taxon>
        <taxon>Candidatus Geothermincolia</taxon>
        <taxon>Candidatus Geothermincolales</taxon>
        <taxon>Candidatus Anoxymicrobiaceae</taxon>
        <taxon>Candidatus Anoxymicrobium</taxon>
    </lineage>
</organism>
<dbReference type="GO" id="GO:0009103">
    <property type="term" value="P:lipopolysaccharide biosynthetic process"/>
    <property type="evidence" value="ECO:0007669"/>
    <property type="project" value="UniProtKB-ARBA"/>
</dbReference>
<evidence type="ECO:0000259" key="9">
    <source>
        <dbReference type="Pfam" id="PF13231"/>
    </source>
</evidence>
<evidence type="ECO:0000256" key="6">
    <source>
        <dbReference type="ARBA" id="ARBA00022989"/>
    </source>
</evidence>
<comment type="subcellular location">
    <subcellularLocation>
        <location evidence="1">Cell membrane</location>
        <topology evidence="1">Multi-pass membrane protein</topology>
    </subcellularLocation>
</comment>
<feature type="transmembrane region" description="Helical" evidence="8">
    <location>
        <begin position="308"/>
        <end position="327"/>
    </location>
</feature>
<evidence type="ECO:0000313" key="11">
    <source>
        <dbReference type="Proteomes" id="UP000233654"/>
    </source>
</evidence>
<evidence type="ECO:0000256" key="2">
    <source>
        <dbReference type="ARBA" id="ARBA00022475"/>
    </source>
</evidence>
<reference evidence="10 11" key="1">
    <citation type="journal article" date="2017" name="ISME J.">
        <title>Potential for microbial H2 and metal transformations associated with novel bacteria and archaea in deep terrestrial subsurface sediments.</title>
        <authorList>
            <person name="Hernsdorf A.W."/>
            <person name="Amano Y."/>
            <person name="Miyakawa K."/>
            <person name="Ise K."/>
            <person name="Suzuki Y."/>
            <person name="Anantharaman K."/>
            <person name="Probst A."/>
            <person name="Burstein D."/>
            <person name="Thomas B.C."/>
            <person name="Banfield J.F."/>
        </authorList>
    </citation>
    <scope>NUCLEOTIDE SEQUENCE [LARGE SCALE GENOMIC DNA]</scope>
    <source>
        <strain evidence="10">HGW-Actinobacteria-3</strain>
    </source>
</reference>
<feature type="transmembrane region" description="Helical" evidence="8">
    <location>
        <begin position="379"/>
        <end position="400"/>
    </location>
</feature>
<feature type="transmembrane region" description="Helical" evidence="8">
    <location>
        <begin position="160"/>
        <end position="177"/>
    </location>
</feature>
<gene>
    <name evidence="10" type="ORF">CVT63_00075</name>
</gene>
<name>A0A2N3G8B0_9ACTN</name>
<dbReference type="PANTHER" id="PTHR33908:SF11">
    <property type="entry name" value="MEMBRANE PROTEIN"/>
    <property type="match status" value="1"/>
</dbReference>
<feature type="domain" description="Glycosyltransferase RgtA/B/C/D-like" evidence="9">
    <location>
        <begin position="88"/>
        <end position="216"/>
    </location>
</feature>
<dbReference type="Proteomes" id="UP000233654">
    <property type="component" value="Unassembled WGS sequence"/>
</dbReference>
<protein>
    <recommendedName>
        <fullName evidence="9">Glycosyltransferase RgtA/B/C/D-like domain-containing protein</fullName>
    </recommendedName>
</protein>
<dbReference type="Pfam" id="PF13231">
    <property type="entry name" value="PMT_2"/>
    <property type="match status" value="1"/>
</dbReference>
<evidence type="ECO:0000256" key="4">
    <source>
        <dbReference type="ARBA" id="ARBA00022679"/>
    </source>
</evidence>
<feature type="transmembrane region" description="Helical" evidence="8">
    <location>
        <begin position="278"/>
        <end position="301"/>
    </location>
</feature>
<dbReference type="PANTHER" id="PTHR33908">
    <property type="entry name" value="MANNOSYLTRANSFERASE YKCB-RELATED"/>
    <property type="match status" value="1"/>
</dbReference>
<dbReference type="InterPro" id="IPR038731">
    <property type="entry name" value="RgtA/B/C-like"/>
</dbReference>
<evidence type="ECO:0000313" key="10">
    <source>
        <dbReference type="EMBL" id="PKQ28949.1"/>
    </source>
</evidence>
<evidence type="ECO:0000256" key="1">
    <source>
        <dbReference type="ARBA" id="ARBA00004651"/>
    </source>
</evidence>
<dbReference type="InterPro" id="IPR050297">
    <property type="entry name" value="LipidA_mod_glycosyltrf_83"/>
</dbReference>
<evidence type="ECO:0000256" key="8">
    <source>
        <dbReference type="SAM" id="Phobius"/>
    </source>
</evidence>
<keyword evidence="3" id="KW-0328">Glycosyltransferase</keyword>
<evidence type="ECO:0000256" key="5">
    <source>
        <dbReference type="ARBA" id="ARBA00022692"/>
    </source>
</evidence>
<keyword evidence="2" id="KW-1003">Cell membrane</keyword>
<keyword evidence="5 8" id="KW-0812">Transmembrane</keyword>
<evidence type="ECO:0000256" key="7">
    <source>
        <dbReference type="ARBA" id="ARBA00023136"/>
    </source>
</evidence>